<dbReference type="RefSeq" id="WP_377938529.1">
    <property type="nucleotide sequence ID" value="NZ_JBHTHQ010000021.1"/>
</dbReference>
<keyword evidence="7 11" id="KW-0915">Sodium</keyword>
<dbReference type="InterPro" id="IPR004670">
    <property type="entry name" value="NhaA"/>
</dbReference>
<keyword evidence="3 11" id="KW-0050">Antiport</keyword>
<feature type="transmembrane region" description="Helical" evidence="11">
    <location>
        <begin position="296"/>
        <end position="314"/>
    </location>
</feature>
<proteinExistence type="inferred from homology"/>
<comment type="catalytic activity">
    <reaction evidence="11">
        <text>Na(+)(in) + 2 H(+)(out) = Na(+)(out) + 2 H(+)(in)</text>
        <dbReference type="Rhea" id="RHEA:29251"/>
        <dbReference type="ChEBI" id="CHEBI:15378"/>
        <dbReference type="ChEBI" id="CHEBI:29101"/>
    </reaction>
</comment>
<keyword evidence="5 11" id="KW-0812">Transmembrane</keyword>
<sequence>MAIQHNKPSSASRRHKISRLAAHLKRIAASDRVSGLIMLSFALAGFIIANIPGVSRSFESLRSFVISIPLTDLHLSVDGWVQDAILTIFFLVVGLDLKQELTTGSLSNIRAAAVPMIAAVGGMLVPPVFFLATTWIGSLGKNGVETVANGQIFPWNIVSQGWAVPTATDIAFSLAVLALFAQALPGALRAFLMTLATVDDLLGIILIAVLFSDLRSGWWTLGIIAGAFIWAWAIRRKNVPWVLVILSGLLMWYSMHELGVHPTLAGVLAGLLTPSRPIHGDHDARAERYLEKLQPFSALVALPIFAFFATGIHFETLSFNLFVSPVVLGIVIALVVGKPLGIITASWISTHVFKLRLAAGLKVRDLVPIATACGIGFTVAFLMASLAFEQPELSNEARFGVLVGSLISAIIGSVLLSRQSNKYSALKLKATIHDTAQS</sequence>
<dbReference type="Pfam" id="PF06965">
    <property type="entry name" value="Na_H_antiport_1"/>
    <property type="match status" value="1"/>
</dbReference>
<reference evidence="13" key="1">
    <citation type="journal article" date="2019" name="Int. J. Syst. Evol. Microbiol.">
        <title>The Global Catalogue of Microorganisms (GCM) 10K type strain sequencing project: providing services to taxonomists for standard genome sequencing and annotation.</title>
        <authorList>
            <consortium name="The Broad Institute Genomics Platform"/>
            <consortium name="The Broad Institute Genome Sequencing Center for Infectious Disease"/>
            <person name="Wu L."/>
            <person name="Ma J."/>
        </authorList>
    </citation>
    <scope>NUCLEOTIDE SEQUENCE [LARGE SCALE GENOMIC DNA]</scope>
    <source>
        <strain evidence="13">CCM 8604</strain>
    </source>
</reference>
<evidence type="ECO:0000256" key="6">
    <source>
        <dbReference type="ARBA" id="ARBA00022989"/>
    </source>
</evidence>
<evidence type="ECO:0000313" key="13">
    <source>
        <dbReference type="Proteomes" id="UP001597036"/>
    </source>
</evidence>
<protein>
    <recommendedName>
        <fullName evidence="11">Na(+)/H(+) antiporter NhaA</fullName>
    </recommendedName>
    <alternativeName>
        <fullName evidence="11">Sodium/proton antiporter NhaA</fullName>
    </alternativeName>
</protein>
<comment type="subcellular location">
    <subcellularLocation>
        <location evidence="1">Cell inner membrane</location>
        <topology evidence="1">Multi-pass membrane protein</topology>
    </subcellularLocation>
    <subcellularLocation>
        <location evidence="11">Cell membrane</location>
        <topology evidence="11">Multi-pass membrane protein</topology>
    </subcellularLocation>
</comment>
<evidence type="ECO:0000256" key="5">
    <source>
        <dbReference type="ARBA" id="ARBA00022692"/>
    </source>
</evidence>
<dbReference type="HAMAP" id="MF_01844">
    <property type="entry name" value="NhaA"/>
    <property type="match status" value="1"/>
</dbReference>
<evidence type="ECO:0000256" key="2">
    <source>
        <dbReference type="ARBA" id="ARBA00022448"/>
    </source>
</evidence>
<organism evidence="12 13">
    <name type="scientific">Alloscardovia venturai</name>
    <dbReference type="NCBI Taxonomy" id="1769421"/>
    <lineage>
        <taxon>Bacteria</taxon>
        <taxon>Bacillati</taxon>
        <taxon>Actinomycetota</taxon>
        <taxon>Actinomycetes</taxon>
        <taxon>Bifidobacteriales</taxon>
        <taxon>Bifidobacteriaceae</taxon>
        <taxon>Alloscardovia</taxon>
    </lineage>
</organism>
<feature type="transmembrane region" description="Helical" evidence="11">
    <location>
        <begin position="191"/>
        <end position="211"/>
    </location>
</feature>
<evidence type="ECO:0000256" key="3">
    <source>
        <dbReference type="ARBA" id="ARBA00022449"/>
    </source>
</evidence>
<feature type="transmembrane region" description="Helical" evidence="11">
    <location>
        <begin position="162"/>
        <end position="184"/>
    </location>
</feature>
<evidence type="ECO:0000256" key="1">
    <source>
        <dbReference type="ARBA" id="ARBA00004429"/>
    </source>
</evidence>
<feature type="transmembrane region" description="Helical" evidence="11">
    <location>
        <begin position="326"/>
        <end position="345"/>
    </location>
</feature>
<keyword evidence="13" id="KW-1185">Reference proteome</keyword>
<keyword evidence="10 11" id="KW-0739">Sodium transport</keyword>
<gene>
    <name evidence="11" type="primary">nhaA</name>
    <name evidence="12" type="ORF">ACFQY8_03525</name>
</gene>
<evidence type="ECO:0000256" key="7">
    <source>
        <dbReference type="ARBA" id="ARBA00023053"/>
    </source>
</evidence>
<name>A0ABW2Y4X6_9BIFI</name>
<evidence type="ECO:0000256" key="4">
    <source>
        <dbReference type="ARBA" id="ARBA00022475"/>
    </source>
</evidence>
<accession>A0ABW2Y4X6</accession>
<feature type="transmembrane region" description="Helical" evidence="11">
    <location>
        <begin position="33"/>
        <end position="51"/>
    </location>
</feature>
<dbReference type="PANTHER" id="PTHR30341:SF0">
    <property type="entry name" value="NA(+)_H(+) ANTIPORTER NHAA"/>
    <property type="match status" value="1"/>
</dbReference>
<keyword evidence="6 11" id="KW-1133">Transmembrane helix</keyword>
<feature type="transmembrane region" description="Helical" evidence="11">
    <location>
        <begin position="217"/>
        <end position="233"/>
    </location>
</feature>
<feature type="transmembrane region" description="Helical" evidence="11">
    <location>
        <begin position="399"/>
        <end position="417"/>
    </location>
</feature>
<comment type="caution">
    <text evidence="12">The sequence shown here is derived from an EMBL/GenBank/DDBJ whole genome shotgun (WGS) entry which is preliminary data.</text>
</comment>
<keyword evidence="2 11" id="KW-0813">Transport</keyword>
<comment type="function">
    <text evidence="11">Na(+)/H(+) antiporter that extrudes sodium in exchange for external protons.</text>
</comment>
<feature type="transmembrane region" description="Helical" evidence="11">
    <location>
        <begin position="109"/>
        <end position="132"/>
    </location>
</feature>
<dbReference type="InterPro" id="IPR023171">
    <property type="entry name" value="Na/H_antiporter_dom_sf"/>
</dbReference>
<dbReference type="PANTHER" id="PTHR30341">
    <property type="entry name" value="SODIUM ION/PROTON ANTIPORTER NHAA-RELATED"/>
    <property type="match status" value="1"/>
</dbReference>
<dbReference type="Gene3D" id="1.20.1530.10">
    <property type="entry name" value="Na+/H+ antiporter like domain"/>
    <property type="match status" value="1"/>
</dbReference>
<evidence type="ECO:0000313" key="12">
    <source>
        <dbReference type="EMBL" id="MFD0704816.1"/>
    </source>
</evidence>
<dbReference type="EMBL" id="JBHTHQ010000021">
    <property type="protein sequence ID" value="MFD0704816.1"/>
    <property type="molecule type" value="Genomic_DNA"/>
</dbReference>
<evidence type="ECO:0000256" key="8">
    <source>
        <dbReference type="ARBA" id="ARBA00023065"/>
    </source>
</evidence>
<evidence type="ECO:0000256" key="10">
    <source>
        <dbReference type="ARBA" id="ARBA00023201"/>
    </source>
</evidence>
<keyword evidence="8 11" id="KW-0406">Ion transport</keyword>
<keyword evidence="9 11" id="KW-0472">Membrane</keyword>
<comment type="similarity">
    <text evidence="11">Belongs to the NhaA Na(+)/H(+) (TC 2.A.33) antiporter family.</text>
</comment>
<feature type="transmembrane region" description="Helical" evidence="11">
    <location>
        <begin position="366"/>
        <end position="387"/>
    </location>
</feature>
<evidence type="ECO:0000256" key="9">
    <source>
        <dbReference type="ARBA" id="ARBA00023136"/>
    </source>
</evidence>
<feature type="transmembrane region" description="Helical" evidence="11">
    <location>
        <begin position="79"/>
        <end position="97"/>
    </location>
</feature>
<dbReference type="Proteomes" id="UP001597036">
    <property type="component" value="Unassembled WGS sequence"/>
</dbReference>
<evidence type="ECO:0000256" key="11">
    <source>
        <dbReference type="HAMAP-Rule" id="MF_01844"/>
    </source>
</evidence>
<keyword evidence="4 11" id="KW-1003">Cell membrane</keyword>